<dbReference type="SUPFAM" id="SSF88946">
    <property type="entry name" value="Sigma2 domain of RNA polymerase sigma factors"/>
    <property type="match status" value="1"/>
</dbReference>
<dbReference type="Gene3D" id="1.10.1740.10">
    <property type="match status" value="1"/>
</dbReference>
<dbReference type="InterPro" id="IPR014327">
    <property type="entry name" value="RNA_pol_sigma70_bacteroid"/>
</dbReference>
<dbReference type="Pfam" id="PF04542">
    <property type="entry name" value="Sigma70_r2"/>
    <property type="match status" value="1"/>
</dbReference>
<dbReference type="InterPro" id="IPR014284">
    <property type="entry name" value="RNA_pol_sigma-70_dom"/>
</dbReference>
<evidence type="ECO:0000259" key="5">
    <source>
        <dbReference type="Pfam" id="PF04542"/>
    </source>
</evidence>
<feature type="domain" description="RNA polymerase sigma factor 70 region 4 type 2" evidence="6">
    <location>
        <begin position="124"/>
        <end position="177"/>
    </location>
</feature>
<dbReference type="InterPro" id="IPR036388">
    <property type="entry name" value="WH-like_DNA-bd_sf"/>
</dbReference>
<reference evidence="7" key="1">
    <citation type="submission" date="2022-10" db="EMBL/GenBank/DDBJ databases">
        <title>Gaoshiqiia sediminis gen. nov., sp. nov., isolated from coastal sediment.</title>
        <authorList>
            <person name="Yu W.X."/>
            <person name="Mu D.S."/>
            <person name="Du J.Z."/>
            <person name="Liang Y.Q."/>
        </authorList>
    </citation>
    <scope>NUCLEOTIDE SEQUENCE</scope>
    <source>
        <strain evidence="7">A06</strain>
    </source>
</reference>
<evidence type="ECO:0000256" key="4">
    <source>
        <dbReference type="ARBA" id="ARBA00023163"/>
    </source>
</evidence>
<dbReference type="RefSeq" id="WP_282591893.1">
    <property type="nucleotide sequence ID" value="NZ_JAPAAF010000014.1"/>
</dbReference>
<accession>A0AA41Y4G2</accession>
<dbReference type="Proteomes" id="UP001163821">
    <property type="component" value="Unassembled WGS sequence"/>
</dbReference>
<comment type="caution">
    <text evidence="7">The sequence shown here is derived from an EMBL/GenBank/DDBJ whole genome shotgun (WGS) entry which is preliminary data.</text>
</comment>
<protein>
    <submittedName>
        <fullName evidence="7">RNA polymerase sigma-70 factor</fullName>
    </submittedName>
</protein>
<dbReference type="InterPro" id="IPR007627">
    <property type="entry name" value="RNA_pol_sigma70_r2"/>
</dbReference>
<sequence length="199" mass="23664">MNKLQPYPDEQVLLKRIAQGDLAAYRKLFDTYFPDLCNFLLMYLHNQSFAEEIALEIFTQIWEKRESLEVHTSMRGYLFTSAKNRAISFYRREKQKLLSNLDIEEDQISVDFSSQFFLETQELRQIIEEAIESLPEKSRQIYRLAWEENFSHREIAEKLGITAKTVENHVGIALRKLRSSLLPHYKQLFMLWLIVRGII</sequence>
<keyword evidence="4" id="KW-0804">Transcription</keyword>
<dbReference type="GO" id="GO:0003677">
    <property type="term" value="F:DNA binding"/>
    <property type="evidence" value="ECO:0007669"/>
    <property type="project" value="InterPro"/>
</dbReference>
<name>A0AA41Y4G2_9BACT</name>
<evidence type="ECO:0000256" key="3">
    <source>
        <dbReference type="ARBA" id="ARBA00023082"/>
    </source>
</evidence>
<proteinExistence type="inferred from homology"/>
<gene>
    <name evidence="7" type="ORF">N2K84_11155</name>
</gene>
<dbReference type="NCBIfam" id="TIGR02937">
    <property type="entry name" value="sigma70-ECF"/>
    <property type="match status" value="1"/>
</dbReference>
<dbReference type="Pfam" id="PF08281">
    <property type="entry name" value="Sigma70_r4_2"/>
    <property type="match status" value="1"/>
</dbReference>
<dbReference type="SUPFAM" id="SSF88659">
    <property type="entry name" value="Sigma3 and sigma4 domains of RNA polymerase sigma factors"/>
    <property type="match status" value="1"/>
</dbReference>
<evidence type="ECO:0000256" key="2">
    <source>
        <dbReference type="ARBA" id="ARBA00023015"/>
    </source>
</evidence>
<dbReference type="PANTHER" id="PTHR43133:SF46">
    <property type="entry name" value="RNA POLYMERASE SIGMA-70 FACTOR ECF SUBFAMILY"/>
    <property type="match status" value="1"/>
</dbReference>
<feature type="domain" description="RNA polymerase sigma-70 region 2" evidence="5">
    <location>
        <begin position="28"/>
        <end position="94"/>
    </location>
</feature>
<dbReference type="InterPro" id="IPR013325">
    <property type="entry name" value="RNA_pol_sigma_r2"/>
</dbReference>
<dbReference type="Gene3D" id="1.10.10.10">
    <property type="entry name" value="Winged helix-like DNA-binding domain superfamily/Winged helix DNA-binding domain"/>
    <property type="match status" value="1"/>
</dbReference>
<keyword evidence="2" id="KW-0805">Transcription regulation</keyword>
<dbReference type="GO" id="GO:0016987">
    <property type="term" value="F:sigma factor activity"/>
    <property type="evidence" value="ECO:0007669"/>
    <property type="project" value="UniProtKB-KW"/>
</dbReference>
<dbReference type="PANTHER" id="PTHR43133">
    <property type="entry name" value="RNA POLYMERASE ECF-TYPE SIGMA FACTO"/>
    <property type="match status" value="1"/>
</dbReference>
<dbReference type="InterPro" id="IPR039425">
    <property type="entry name" value="RNA_pol_sigma-70-like"/>
</dbReference>
<evidence type="ECO:0000313" key="8">
    <source>
        <dbReference type="Proteomes" id="UP001163821"/>
    </source>
</evidence>
<keyword evidence="8" id="KW-1185">Reference proteome</keyword>
<evidence type="ECO:0000313" key="7">
    <source>
        <dbReference type="EMBL" id="MCW0483291.1"/>
    </source>
</evidence>
<evidence type="ECO:0000259" key="6">
    <source>
        <dbReference type="Pfam" id="PF08281"/>
    </source>
</evidence>
<dbReference type="EMBL" id="JAPAAF010000014">
    <property type="protein sequence ID" value="MCW0483291.1"/>
    <property type="molecule type" value="Genomic_DNA"/>
</dbReference>
<dbReference type="CDD" id="cd06171">
    <property type="entry name" value="Sigma70_r4"/>
    <property type="match status" value="1"/>
</dbReference>
<dbReference type="AlphaFoldDB" id="A0AA41Y4G2"/>
<dbReference type="NCBIfam" id="TIGR02985">
    <property type="entry name" value="Sig70_bacteroi1"/>
    <property type="match status" value="1"/>
</dbReference>
<comment type="similarity">
    <text evidence="1">Belongs to the sigma-70 factor family. ECF subfamily.</text>
</comment>
<evidence type="ECO:0000256" key="1">
    <source>
        <dbReference type="ARBA" id="ARBA00010641"/>
    </source>
</evidence>
<dbReference type="GO" id="GO:0006352">
    <property type="term" value="P:DNA-templated transcription initiation"/>
    <property type="evidence" value="ECO:0007669"/>
    <property type="project" value="InterPro"/>
</dbReference>
<dbReference type="InterPro" id="IPR013324">
    <property type="entry name" value="RNA_pol_sigma_r3/r4-like"/>
</dbReference>
<organism evidence="7 8">
    <name type="scientific">Gaoshiqia sediminis</name>
    <dbReference type="NCBI Taxonomy" id="2986998"/>
    <lineage>
        <taxon>Bacteria</taxon>
        <taxon>Pseudomonadati</taxon>
        <taxon>Bacteroidota</taxon>
        <taxon>Bacteroidia</taxon>
        <taxon>Marinilabiliales</taxon>
        <taxon>Prolixibacteraceae</taxon>
        <taxon>Gaoshiqia</taxon>
    </lineage>
</organism>
<dbReference type="InterPro" id="IPR013249">
    <property type="entry name" value="RNA_pol_sigma70_r4_t2"/>
</dbReference>
<keyword evidence="3" id="KW-0731">Sigma factor</keyword>